<dbReference type="Pfam" id="PF03547">
    <property type="entry name" value="Mem_trans"/>
    <property type="match status" value="1"/>
</dbReference>
<organism evidence="11 12">
    <name type="scientific">Carnegiea gigantea</name>
    <dbReference type="NCBI Taxonomy" id="171969"/>
    <lineage>
        <taxon>Eukaryota</taxon>
        <taxon>Viridiplantae</taxon>
        <taxon>Streptophyta</taxon>
        <taxon>Embryophyta</taxon>
        <taxon>Tracheophyta</taxon>
        <taxon>Spermatophyta</taxon>
        <taxon>Magnoliopsida</taxon>
        <taxon>eudicotyledons</taxon>
        <taxon>Gunneridae</taxon>
        <taxon>Pentapetalae</taxon>
        <taxon>Caryophyllales</taxon>
        <taxon>Cactineae</taxon>
        <taxon>Cactaceae</taxon>
        <taxon>Cactoideae</taxon>
        <taxon>Echinocereeae</taxon>
        <taxon>Carnegiea</taxon>
    </lineage>
</organism>
<feature type="transmembrane region" description="Helical" evidence="10">
    <location>
        <begin position="251"/>
        <end position="269"/>
    </location>
</feature>
<dbReference type="GO" id="GO:0080162">
    <property type="term" value="P:endoplasmic reticulum to cytosol auxin transport"/>
    <property type="evidence" value="ECO:0007669"/>
    <property type="project" value="InterPro"/>
</dbReference>
<feature type="transmembrane region" description="Helical" evidence="10">
    <location>
        <begin position="73"/>
        <end position="94"/>
    </location>
</feature>
<evidence type="ECO:0000256" key="10">
    <source>
        <dbReference type="SAM" id="Phobius"/>
    </source>
</evidence>
<evidence type="ECO:0000256" key="4">
    <source>
        <dbReference type="ARBA" id="ARBA00022824"/>
    </source>
</evidence>
<evidence type="ECO:0000256" key="9">
    <source>
        <dbReference type="ARBA" id="ARBA00025752"/>
    </source>
</evidence>
<feature type="transmembrane region" description="Helical" evidence="10">
    <location>
        <begin position="6"/>
        <end position="29"/>
    </location>
</feature>
<gene>
    <name evidence="11" type="ORF">Cgig2_006310</name>
</gene>
<dbReference type="GO" id="GO:0005789">
    <property type="term" value="C:endoplasmic reticulum membrane"/>
    <property type="evidence" value="ECO:0007669"/>
    <property type="project" value="UniProtKB-SubCell"/>
</dbReference>
<evidence type="ECO:0000256" key="5">
    <source>
        <dbReference type="ARBA" id="ARBA00022989"/>
    </source>
</evidence>
<feature type="transmembrane region" description="Helical" evidence="10">
    <location>
        <begin position="356"/>
        <end position="380"/>
    </location>
</feature>
<dbReference type="OrthoDB" id="191139at2759"/>
<keyword evidence="3 10" id="KW-0812">Transmembrane</keyword>
<evidence type="ECO:0000256" key="7">
    <source>
        <dbReference type="ARBA" id="ARBA00023294"/>
    </source>
</evidence>
<evidence type="ECO:0000256" key="2">
    <source>
        <dbReference type="ARBA" id="ARBA00022448"/>
    </source>
</evidence>
<keyword evidence="7" id="KW-0927">Auxin signaling pathway</keyword>
<feature type="transmembrane region" description="Helical" evidence="10">
    <location>
        <begin position="147"/>
        <end position="168"/>
    </location>
</feature>
<evidence type="ECO:0000256" key="1">
    <source>
        <dbReference type="ARBA" id="ARBA00004477"/>
    </source>
</evidence>
<keyword evidence="12" id="KW-1185">Reference proteome</keyword>
<comment type="function">
    <text evidence="8">Involved in cellular auxin homeostasis by regulating auxin metabolism. Regulates intracellular auxin accumulation at the endoplasmic reticulum and thus auxin availability for nuclear auxin signaling.</text>
</comment>
<evidence type="ECO:0000313" key="12">
    <source>
        <dbReference type="Proteomes" id="UP001153076"/>
    </source>
</evidence>
<evidence type="ECO:0000256" key="6">
    <source>
        <dbReference type="ARBA" id="ARBA00023136"/>
    </source>
</evidence>
<keyword evidence="4" id="KW-0256">Endoplasmic reticulum</keyword>
<dbReference type="InterPro" id="IPR004776">
    <property type="entry name" value="Mem_transp_PIN-like"/>
</dbReference>
<dbReference type="EMBL" id="JAKOGI010000255">
    <property type="protein sequence ID" value="KAJ8438392.1"/>
    <property type="molecule type" value="Genomic_DNA"/>
</dbReference>
<name>A0A9Q1K8Q1_9CARY</name>
<proteinExistence type="inferred from homology"/>
<feature type="transmembrane region" description="Helical" evidence="10">
    <location>
        <begin position="106"/>
        <end position="127"/>
    </location>
</feature>
<reference evidence="11" key="1">
    <citation type="submission" date="2022-04" db="EMBL/GenBank/DDBJ databases">
        <title>Carnegiea gigantea Genome sequencing and assembly v2.</title>
        <authorList>
            <person name="Copetti D."/>
            <person name="Sanderson M.J."/>
            <person name="Burquez A."/>
            <person name="Wojciechowski M.F."/>
        </authorList>
    </citation>
    <scope>NUCLEOTIDE SEQUENCE</scope>
    <source>
        <strain evidence="11">SGP5-SGP5p</strain>
        <tissue evidence="11">Aerial part</tissue>
    </source>
</reference>
<dbReference type="GO" id="GO:0009734">
    <property type="term" value="P:auxin-activated signaling pathway"/>
    <property type="evidence" value="ECO:0007669"/>
    <property type="project" value="UniProtKB-KW"/>
</dbReference>
<dbReference type="PANTHER" id="PTHR31651">
    <property type="match status" value="1"/>
</dbReference>
<dbReference type="InterPro" id="IPR045033">
    <property type="entry name" value="PILS1/3/4/5/7"/>
</dbReference>
<feature type="transmembrane region" description="Helical" evidence="10">
    <location>
        <begin position="331"/>
        <end position="350"/>
    </location>
</feature>
<feature type="transmembrane region" description="Helical" evidence="10">
    <location>
        <begin position="392"/>
        <end position="412"/>
    </location>
</feature>
<sequence length="415" mass="44889">MELLGLFVIASMPVLKVLLIAALGLFLAFDRFSILGEIARVHSNKLVFFVFNPALVASNLAKTITVNSFLTLWFMPVNILITFVIGSALGWLLIKLARSPRHLKGLIIGSCSAGNLGSLPIIIVPAICDEKGSPFGAAGTCRTYGLAYASFSMALGSVLMWSYTYYIIRLSSTETQEKPQADSSGLLNDQDSNEETPLDLSVPLLLSSTECSFEAPGSQILVSSSNSMTKILSRRIAQCITKFAEKTNLDALFSPSTIAAIVGFMVGMIPPLRNLLIDRNAPLHVVQDSVYMIGEASVPTQTLIIGANLLRGLKGSSMKLRVVMGIMAVRYIILPLLGIVIVKGAIHFRLVPVDPLFLFVLLLQYALPPAMNIGTMTQLFGAGQSECSVIMLWTYASASLVLAFWSTVYLWLVAS</sequence>
<comment type="subcellular location">
    <subcellularLocation>
        <location evidence="1">Endoplasmic reticulum membrane</location>
        <topology evidence="1">Multi-pass membrane protein</topology>
    </subcellularLocation>
</comment>
<accession>A0A9Q1K8Q1</accession>
<keyword evidence="6 10" id="KW-0472">Membrane</keyword>
<dbReference type="AlphaFoldDB" id="A0A9Q1K8Q1"/>
<evidence type="ECO:0000256" key="3">
    <source>
        <dbReference type="ARBA" id="ARBA00022692"/>
    </source>
</evidence>
<keyword evidence="2" id="KW-0813">Transport</keyword>
<comment type="caution">
    <text evidence="11">The sequence shown here is derived from an EMBL/GenBank/DDBJ whole genome shotgun (WGS) entry which is preliminary data.</text>
</comment>
<dbReference type="PANTHER" id="PTHR31651:SF33">
    <property type="entry name" value="PROTEIN PIN-LIKES 1"/>
    <property type="match status" value="1"/>
</dbReference>
<comment type="similarity">
    <text evidence="9">Belongs to the auxin efflux carrier (TC 2.A.69.2) family.</text>
</comment>
<evidence type="ECO:0000313" key="11">
    <source>
        <dbReference type="EMBL" id="KAJ8438392.1"/>
    </source>
</evidence>
<evidence type="ECO:0008006" key="13">
    <source>
        <dbReference type="Google" id="ProtNLM"/>
    </source>
</evidence>
<protein>
    <recommendedName>
        <fullName evidence="13">PIN-like protein</fullName>
    </recommendedName>
</protein>
<dbReference type="Proteomes" id="UP001153076">
    <property type="component" value="Unassembled WGS sequence"/>
</dbReference>
<evidence type="ECO:0000256" key="8">
    <source>
        <dbReference type="ARBA" id="ARBA00025100"/>
    </source>
</evidence>
<keyword evidence="5 10" id="KW-1133">Transmembrane helix</keyword>